<dbReference type="AlphaFoldDB" id="A0A5Q2RIK6"/>
<dbReference type="EMBL" id="CP045851">
    <property type="protein sequence ID" value="QGG93827.1"/>
    <property type="molecule type" value="Genomic_DNA"/>
</dbReference>
<dbReference type="KEGG" id="atq:GH723_01150"/>
<sequence length="125" mass="13257">MSDPSSQDRAEQLDEDKLSPSDTPVQDLDYPPEEPLGVDAYGTTAAEERYDEPLEERVAREEPETIPEEEPGMRLVSPEQGAGPDEEADAVGGARPAADLSAEEAAVNETAPPPMGDGDGYVEGS</sequence>
<name>A0A5Q2RIK6_9ACTN</name>
<keyword evidence="3" id="KW-1185">Reference proteome</keyword>
<feature type="compositionally biased region" description="Basic and acidic residues" evidence="1">
    <location>
        <begin position="46"/>
        <end position="63"/>
    </location>
</feature>
<feature type="compositionally biased region" description="Basic and acidic residues" evidence="1">
    <location>
        <begin position="1"/>
        <end position="19"/>
    </location>
</feature>
<evidence type="ECO:0000313" key="2">
    <source>
        <dbReference type="EMBL" id="QGG93827.1"/>
    </source>
</evidence>
<reference evidence="2 3" key="1">
    <citation type="submission" date="2019-11" db="EMBL/GenBank/DDBJ databases">
        <authorList>
            <person name="He Y."/>
        </authorList>
    </citation>
    <scope>NUCLEOTIDE SEQUENCE [LARGE SCALE GENOMIC DNA]</scope>
    <source>
        <strain evidence="2 3">SCSIO 58843</strain>
    </source>
</reference>
<feature type="region of interest" description="Disordered" evidence="1">
    <location>
        <begin position="1"/>
        <end position="125"/>
    </location>
</feature>
<proteinExistence type="predicted"/>
<dbReference type="RefSeq" id="WP_153757933.1">
    <property type="nucleotide sequence ID" value="NZ_CP045851.1"/>
</dbReference>
<dbReference type="Proteomes" id="UP000334019">
    <property type="component" value="Chromosome"/>
</dbReference>
<gene>
    <name evidence="2" type="ORF">GH723_01150</name>
</gene>
<evidence type="ECO:0000313" key="3">
    <source>
        <dbReference type="Proteomes" id="UP000334019"/>
    </source>
</evidence>
<organism evidence="2 3">
    <name type="scientific">Actinomarinicola tropica</name>
    <dbReference type="NCBI Taxonomy" id="2789776"/>
    <lineage>
        <taxon>Bacteria</taxon>
        <taxon>Bacillati</taxon>
        <taxon>Actinomycetota</taxon>
        <taxon>Acidimicrobiia</taxon>
        <taxon>Acidimicrobiales</taxon>
        <taxon>Iamiaceae</taxon>
        <taxon>Actinomarinicola</taxon>
    </lineage>
</organism>
<protein>
    <recommendedName>
        <fullName evidence="4">DUF5709 domain-containing protein</fullName>
    </recommendedName>
</protein>
<evidence type="ECO:0000256" key="1">
    <source>
        <dbReference type="SAM" id="MobiDB-lite"/>
    </source>
</evidence>
<evidence type="ECO:0008006" key="4">
    <source>
        <dbReference type="Google" id="ProtNLM"/>
    </source>
</evidence>
<accession>A0A5Q2RIK6</accession>